<dbReference type="Pfam" id="PF00307">
    <property type="entry name" value="CH"/>
    <property type="match status" value="1"/>
</dbReference>
<dbReference type="GO" id="GO:0015629">
    <property type="term" value="C:actin cytoskeleton"/>
    <property type="evidence" value="ECO:0007669"/>
    <property type="project" value="TreeGrafter"/>
</dbReference>
<feature type="compositionally biased region" description="Low complexity" evidence="4">
    <location>
        <begin position="266"/>
        <end position="283"/>
    </location>
</feature>
<feature type="region of interest" description="Disordered" evidence="4">
    <location>
        <begin position="321"/>
        <end position="428"/>
    </location>
</feature>
<protein>
    <submittedName>
        <fullName evidence="7">Microtubule-actin cross-linking factor 1, isoforms 1/2/3/5</fullName>
    </submittedName>
</protein>
<gene>
    <name evidence="7" type="ORF">PROFUN_06977</name>
</gene>
<dbReference type="Gene3D" id="3.30.920.20">
    <property type="entry name" value="Gas2-like domain"/>
    <property type="match status" value="1"/>
</dbReference>
<feature type="compositionally biased region" description="Low complexity" evidence="4">
    <location>
        <begin position="323"/>
        <end position="365"/>
    </location>
</feature>
<dbReference type="PROSITE" id="PS50021">
    <property type="entry name" value="CH"/>
    <property type="match status" value="1"/>
</dbReference>
<evidence type="ECO:0000256" key="1">
    <source>
        <dbReference type="ARBA" id="ARBA00004245"/>
    </source>
</evidence>
<comment type="subcellular location">
    <subcellularLocation>
        <location evidence="1">Cytoplasm</location>
        <location evidence="1">Cytoskeleton</location>
    </subcellularLocation>
</comment>
<evidence type="ECO:0000256" key="4">
    <source>
        <dbReference type="SAM" id="MobiDB-lite"/>
    </source>
</evidence>
<dbReference type="Gene3D" id="1.10.418.10">
    <property type="entry name" value="Calponin-like domain"/>
    <property type="match status" value="1"/>
</dbReference>
<feature type="domain" description="Calponin-homology (CH)" evidence="5">
    <location>
        <begin position="39"/>
        <end position="151"/>
    </location>
</feature>
<evidence type="ECO:0000256" key="3">
    <source>
        <dbReference type="ARBA" id="ARBA00023212"/>
    </source>
</evidence>
<dbReference type="Proteomes" id="UP000241769">
    <property type="component" value="Unassembled WGS sequence"/>
</dbReference>
<dbReference type="GO" id="GO:0008017">
    <property type="term" value="F:microtubule binding"/>
    <property type="evidence" value="ECO:0007669"/>
    <property type="project" value="InterPro"/>
</dbReference>
<feature type="compositionally biased region" description="Polar residues" evidence="4">
    <location>
        <begin position="373"/>
        <end position="398"/>
    </location>
</feature>
<accession>A0A2P6NN96</accession>
<dbReference type="InterPro" id="IPR003108">
    <property type="entry name" value="GAR_dom"/>
</dbReference>
<dbReference type="InterPro" id="IPR050606">
    <property type="entry name" value="Calponin-like"/>
</dbReference>
<name>A0A2P6NN96_9EUKA</name>
<dbReference type="Pfam" id="PF02187">
    <property type="entry name" value="GAS2"/>
    <property type="match status" value="1"/>
</dbReference>
<reference evidence="7 8" key="1">
    <citation type="journal article" date="2018" name="Genome Biol. Evol.">
        <title>Multiple Roots of Fruiting Body Formation in Amoebozoa.</title>
        <authorList>
            <person name="Hillmann F."/>
            <person name="Forbes G."/>
            <person name="Novohradska S."/>
            <person name="Ferling I."/>
            <person name="Riege K."/>
            <person name="Groth M."/>
            <person name="Westermann M."/>
            <person name="Marz M."/>
            <person name="Spaller T."/>
            <person name="Winckler T."/>
            <person name="Schaap P."/>
            <person name="Glockner G."/>
        </authorList>
    </citation>
    <scope>NUCLEOTIDE SEQUENCE [LARGE SCALE GENOMIC DNA]</scope>
    <source>
        <strain evidence="7 8">Jena</strain>
    </source>
</reference>
<evidence type="ECO:0000313" key="8">
    <source>
        <dbReference type="Proteomes" id="UP000241769"/>
    </source>
</evidence>
<feature type="compositionally biased region" description="Low complexity" evidence="4">
    <location>
        <begin position="409"/>
        <end position="420"/>
    </location>
</feature>
<dbReference type="STRING" id="1890364.A0A2P6NN96"/>
<dbReference type="SMART" id="SM00033">
    <property type="entry name" value="CH"/>
    <property type="match status" value="1"/>
</dbReference>
<dbReference type="AlphaFoldDB" id="A0A2P6NN96"/>
<dbReference type="GO" id="GO:0007015">
    <property type="term" value="P:actin filament organization"/>
    <property type="evidence" value="ECO:0007669"/>
    <property type="project" value="TreeGrafter"/>
</dbReference>
<dbReference type="SUPFAM" id="SSF47576">
    <property type="entry name" value="Calponin-homology domain, CH-domain"/>
    <property type="match status" value="1"/>
</dbReference>
<dbReference type="InterPro" id="IPR001715">
    <property type="entry name" value="CH_dom"/>
</dbReference>
<dbReference type="PROSITE" id="PS51460">
    <property type="entry name" value="GAR"/>
    <property type="match status" value="1"/>
</dbReference>
<evidence type="ECO:0000259" key="6">
    <source>
        <dbReference type="PROSITE" id="PS51460"/>
    </source>
</evidence>
<dbReference type="SUPFAM" id="SSF143575">
    <property type="entry name" value="GAS2 domain-like"/>
    <property type="match status" value="1"/>
</dbReference>
<comment type="caution">
    <text evidence="7">The sequence shown here is derived from an EMBL/GenBank/DDBJ whole genome shotgun (WGS) entry which is preliminary data.</text>
</comment>
<keyword evidence="2" id="KW-0963">Cytoplasm</keyword>
<dbReference type="GO" id="GO:0051015">
    <property type="term" value="F:actin filament binding"/>
    <property type="evidence" value="ECO:0007669"/>
    <property type="project" value="TreeGrafter"/>
</dbReference>
<evidence type="ECO:0000259" key="5">
    <source>
        <dbReference type="PROSITE" id="PS50021"/>
    </source>
</evidence>
<dbReference type="EMBL" id="MDYQ01000045">
    <property type="protein sequence ID" value="PRP85431.1"/>
    <property type="molecule type" value="Genomic_DNA"/>
</dbReference>
<feature type="region of interest" description="Disordered" evidence="4">
    <location>
        <begin position="265"/>
        <end position="294"/>
    </location>
</feature>
<dbReference type="InParanoid" id="A0A2P6NN96"/>
<dbReference type="CDD" id="cd00014">
    <property type="entry name" value="CH_SF"/>
    <property type="match status" value="1"/>
</dbReference>
<dbReference type="PANTHER" id="PTHR47385:SF14">
    <property type="entry name" value="TRANSGELIN"/>
    <property type="match status" value="1"/>
</dbReference>
<sequence>MELQKKGSRNSLVIRSRQNSFTNLKDKAAERGPPISIFCGRAWQVTMWLEDLFEIKLIEEEFQPMQLAQFLYNGEKLCALINMIIPDIIPVYDIGKNKTKNIINNINLFLKACSQHLELTEEDLFTLPDLYELLDFKSVVDCLFHIDRVAAEKFDFDKRIPPLKSQIEQPKEVKVHKISVGNYMFGEMKVHIKAINGKLSVRVGGGWMYLEDFLLKHNSKIDIEMIKKDVLGPQYVSPCVPPRGKVNIPTTNGKAVAGKQLLVTAPNQSNQQSSPRSRIPSFSKVPSSGYGSPSPLALNRSEFSPTFICLTLSAVSEPVISSKNKTNGGRTTPTPRTSTPTVKTTATPAVKTTTPASKTTTTPKTLSRVASLKTHTPSSSNILSPVKSQLSPNKSPLRNVSPRVDTRRTPNNNSTTKTTPLASSKGIK</sequence>
<dbReference type="InterPro" id="IPR036872">
    <property type="entry name" value="CH_dom_sf"/>
</dbReference>
<evidence type="ECO:0000256" key="2">
    <source>
        <dbReference type="ARBA" id="ARBA00022490"/>
    </source>
</evidence>
<feature type="domain" description="GAR" evidence="6">
    <location>
        <begin position="151"/>
        <end position="221"/>
    </location>
</feature>
<dbReference type="PANTHER" id="PTHR47385">
    <property type="entry name" value="CALPONIN"/>
    <property type="match status" value="1"/>
</dbReference>
<dbReference type="OrthoDB" id="6285487at2759"/>
<dbReference type="InterPro" id="IPR036534">
    <property type="entry name" value="GAR_dom_sf"/>
</dbReference>
<dbReference type="SMART" id="SM00243">
    <property type="entry name" value="GAS2"/>
    <property type="match status" value="1"/>
</dbReference>
<keyword evidence="8" id="KW-1185">Reference proteome</keyword>
<proteinExistence type="predicted"/>
<evidence type="ECO:0000313" key="7">
    <source>
        <dbReference type="EMBL" id="PRP85431.1"/>
    </source>
</evidence>
<keyword evidence="3" id="KW-0206">Cytoskeleton</keyword>
<organism evidence="7 8">
    <name type="scientific">Planoprotostelium fungivorum</name>
    <dbReference type="NCBI Taxonomy" id="1890364"/>
    <lineage>
        <taxon>Eukaryota</taxon>
        <taxon>Amoebozoa</taxon>
        <taxon>Evosea</taxon>
        <taxon>Variosea</taxon>
        <taxon>Cavosteliida</taxon>
        <taxon>Cavosteliaceae</taxon>
        <taxon>Planoprotostelium</taxon>
    </lineage>
</organism>